<keyword evidence="3" id="KW-1185">Reference proteome</keyword>
<feature type="compositionally biased region" description="Low complexity" evidence="1">
    <location>
        <begin position="1"/>
        <end position="20"/>
    </location>
</feature>
<evidence type="ECO:0000256" key="1">
    <source>
        <dbReference type="SAM" id="MobiDB-lite"/>
    </source>
</evidence>
<geneLocation type="plasmid" evidence="2 3">
    <name>unnamed</name>
</geneLocation>
<dbReference type="Proteomes" id="UP000193017">
    <property type="component" value="Plasmid unnamed"/>
</dbReference>
<dbReference type="KEGG" id="pcon:B0A89_14385"/>
<protein>
    <submittedName>
        <fullName evidence="2">Uncharacterized protein</fullName>
    </submittedName>
</protein>
<gene>
    <name evidence="2" type="ORF">B0A89_14385</name>
</gene>
<dbReference type="AlphaFoldDB" id="A0A1W6D1Q2"/>
<dbReference type="EMBL" id="CP020613">
    <property type="protein sequence ID" value="ARJ71010.1"/>
    <property type="molecule type" value="Genomic_DNA"/>
</dbReference>
<evidence type="ECO:0000313" key="2">
    <source>
        <dbReference type="EMBL" id="ARJ71010.1"/>
    </source>
</evidence>
<name>A0A1W6D1Q2_9RHOB</name>
<proteinExistence type="predicted"/>
<feature type="region of interest" description="Disordered" evidence="1">
    <location>
        <begin position="1"/>
        <end position="31"/>
    </location>
</feature>
<reference evidence="2 3" key="1">
    <citation type="submission" date="2017-03" db="EMBL/GenBank/DDBJ databases">
        <title>Genome sequence of Paracoccus contaminans isolated from a water microcosm.</title>
        <authorList>
            <person name="Aurass P."/>
            <person name="Karste S."/>
            <person name="Trost E."/>
            <person name="Glaeser S.P."/>
            <person name="Kaempfer P."/>
            <person name="Flieger A."/>
        </authorList>
    </citation>
    <scope>NUCLEOTIDE SEQUENCE [LARGE SCALE GENOMIC DNA]</scope>
    <source>
        <strain evidence="3">RKI 16-01929T\LMG 29738T\CCM 8701T\CIP 111112T</strain>
        <plasmid evidence="3">Plasmid unnamed</plasmid>
    </source>
</reference>
<evidence type="ECO:0000313" key="3">
    <source>
        <dbReference type="Proteomes" id="UP000193017"/>
    </source>
</evidence>
<organism evidence="2 3">
    <name type="scientific">Paracoccus contaminans</name>
    <dbReference type="NCBI Taxonomy" id="1945662"/>
    <lineage>
        <taxon>Bacteria</taxon>
        <taxon>Pseudomonadati</taxon>
        <taxon>Pseudomonadota</taxon>
        <taxon>Alphaproteobacteria</taxon>
        <taxon>Rhodobacterales</taxon>
        <taxon>Paracoccaceae</taxon>
        <taxon>Paracoccus</taxon>
    </lineage>
</organism>
<sequence>MVGFSPSAASSPITPASAASGREMIHDPSTQVPFPLPAKSFGRMVGLRQLQFACLRDNAPE</sequence>
<accession>A0A1W6D1Q2</accession>
<keyword evidence="2" id="KW-0614">Plasmid</keyword>